<dbReference type="SMART" id="SM00849">
    <property type="entry name" value="Lactamase_B"/>
    <property type="match status" value="1"/>
</dbReference>
<accession>A0ABR9D065</accession>
<protein>
    <submittedName>
        <fullName evidence="2">MBL fold metallo-hydrolase</fullName>
    </submittedName>
</protein>
<evidence type="ECO:0000313" key="3">
    <source>
        <dbReference type="Proteomes" id="UP000652176"/>
    </source>
</evidence>
<dbReference type="InterPro" id="IPR024934">
    <property type="entry name" value="Rubredoxin-like_dom"/>
</dbReference>
<dbReference type="Gene3D" id="2.20.28.10">
    <property type="match status" value="1"/>
</dbReference>
<proteinExistence type="predicted"/>
<dbReference type="InterPro" id="IPR048574">
    <property type="entry name" value="RUBY_RBDX"/>
</dbReference>
<dbReference type="SUPFAM" id="SSF57802">
    <property type="entry name" value="Rubredoxin-like"/>
    <property type="match status" value="1"/>
</dbReference>
<dbReference type="Pfam" id="PF21349">
    <property type="entry name" value="RUBY_RBDX"/>
    <property type="match status" value="1"/>
</dbReference>
<comment type="caution">
    <text evidence="2">The sequence shown here is derived from an EMBL/GenBank/DDBJ whole genome shotgun (WGS) entry which is preliminary data.</text>
</comment>
<sequence>MPRQDFPENSQQWVCLQCGYNMIGEMPDVCPFCGAHHDQFMAWDEAEKAYRVTVHPVNDVVSQLLSEPKLGLEHSAYRIETADGAVWIDSPSAFNRDLAPVQSILFTHHHFLGASNQYRRIWNAEVWLHELDAKHHLVDLFDIDRRFTEDFSHRGVEAYHVGGHTPGFTFYIYRDVLFICDYVFLTSSGLCFNPYGPESETRKQAQRIYQIIGTKSLKTVCAYNYVANFSDWLPGFERLLSVT</sequence>
<dbReference type="Proteomes" id="UP000652176">
    <property type="component" value="Unassembled WGS sequence"/>
</dbReference>
<dbReference type="InterPro" id="IPR036866">
    <property type="entry name" value="RibonucZ/Hydroxyglut_hydro"/>
</dbReference>
<reference evidence="2 3" key="1">
    <citation type="submission" date="2020-09" db="EMBL/GenBank/DDBJ databases">
        <title>Methylomonas albis sp. nov. and Methylomonas fluvii sp. nov.: Two cold-adapted methanotrophs from the River Elbe and an amended description of Methylovulum psychrotolerans strain Eb1.</title>
        <authorList>
            <person name="Bussmann I.K."/>
            <person name="Klings K.-W."/>
            <person name="Warnstedt J."/>
            <person name="Hoppert M."/>
            <person name="Saborowski A."/>
            <person name="Horn F."/>
            <person name="Liebner S."/>
        </authorList>
    </citation>
    <scope>NUCLEOTIDE SEQUENCE [LARGE SCALE GENOMIC DNA]</scope>
    <source>
        <strain evidence="2 3">EbA</strain>
    </source>
</reference>
<feature type="domain" description="Rubredoxin-like" evidence="1">
    <location>
        <begin position="10"/>
        <end position="43"/>
    </location>
</feature>
<evidence type="ECO:0000259" key="1">
    <source>
        <dbReference type="PROSITE" id="PS50903"/>
    </source>
</evidence>
<keyword evidence="3" id="KW-1185">Reference proteome</keyword>
<dbReference type="Gene3D" id="3.60.15.10">
    <property type="entry name" value="Ribonuclease Z/Hydroxyacylglutathione hydrolase-like"/>
    <property type="match status" value="1"/>
</dbReference>
<dbReference type="RefSeq" id="WP_192374868.1">
    <property type="nucleotide sequence ID" value="NZ_CAJHIV010000001.1"/>
</dbReference>
<dbReference type="PROSITE" id="PS50903">
    <property type="entry name" value="RUBREDOXIN_LIKE"/>
    <property type="match status" value="1"/>
</dbReference>
<evidence type="ECO:0000313" key="2">
    <source>
        <dbReference type="EMBL" id="MBD9356523.1"/>
    </source>
</evidence>
<dbReference type="EMBL" id="JACXSS010000001">
    <property type="protein sequence ID" value="MBD9356523.1"/>
    <property type="molecule type" value="Genomic_DNA"/>
</dbReference>
<organism evidence="2 3">
    <name type="scientific">Methylomonas albis</name>
    <dbReference type="NCBI Taxonomy" id="1854563"/>
    <lineage>
        <taxon>Bacteria</taxon>
        <taxon>Pseudomonadati</taxon>
        <taxon>Pseudomonadota</taxon>
        <taxon>Gammaproteobacteria</taxon>
        <taxon>Methylococcales</taxon>
        <taxon>Methylococcaceae</taxon>
        <taxon>Methylomonas</taxon>
    </lineage>
</organism>
<dbReference type="SUPFAM" id="SSF56281">
    <property type="entry name" value="Metallo-hydrolase/oxidoreductase"/>
    <property type="match status" value="1"/>
</dbReference>
<gene>
    <name evidence="2" type="ORF">IE877_11595</name>
</gene>
<dbReference type="InterPro" id="IPR001279">
    <property type="entry name" value="Metallo-B-lactamas"/>
</dbReference>
<name>A0ABR9D065_9GAMM</name>